<evidence type="ECO:0000256" key="9">
    <source>
        <dbReference type="ARBA" id="ARBA00074581"/>
    </source>
</evidence>
<dbReference type="InterPro" id="IPR018392">
    <property type="entry name" value="LysM"/>
</dbReference>
<dbReference type="SUPFAM" id="SSF54106">
    <property type="entry name" value="LysM domain"/>
    <property type="match status" value="1"/>
</dbReference>
<evidence type="ECO:0000256" key="2">
    <source>
        <dbReference type="ARBA" id="ARBA00004418"/>
    </source>
</evidence>
<dbReference type="Pfam" id="PF11741">
    <property type="entry name" value="AMIN"/>
    <property type="match status" value="1"/>
</dbReference>
<keyword evidence="6" id="KW-0574">Periplasm</keyword>
<dbReference type="Gene3D" id="3.40.630.40">
    <property type="entry name" value="Zn-dependent exopeptidases"/>
    <property type="match status" value="1"/>
</dbReference>
<proteinExistence type="inferred from homology"/>
<dbReference type="FunFam" id="3.40.630.40:FF:000001">
    <property type="entry name" value="N-acetylmuramoyl-L-alanine amidase"/>
    <property type="match status" value="1"/>
</dbReference>
<dbReference type="PANTHER" id="PTHR30404:SF6">
    <property type="entry name" value="N-ACETYLMURAMOYL-L-ALANINE AMIDASE AMIB"/>
    <property type="match status" value="1"/>
</dbReference>
<keyword evidence="7 11" id="KW-0378">Hydrolase</keyword>
<protein>
    <recommendedName>
        <fullName evidence="9">N-acetylmuramoyl-L-alanine amidase AmiC</fullName>
        <ecNumber evidence="4">3.5.1.28</ecNumber>
    </recommendedName>
</protein>
<sequence>MIRTVLILASLLAANLFAANIKGMRFWQSPDSTRVVVDLTGPAEHSIFTLKDPDRMVIDLKGAALSFDPADLDIKSSLVQHVRTSEKDNSVRVVLDLKRTVSFKSFELEPYQSYGHRLVVDLLDESNQEEPPKPKAATTTGKRDIVVAIDAGHGGDDPGAVGAKGTLEKTIALSVAKELAKKVDATPGMKAVLVRKGDYFINLRKRTQIARQNQADIFVSIHADGFHDKRARGSSVWVVSPKGAESEMGRWLEQRENESDLLGGVESLSNKDPLLAKVLLDLSTSYSVSASLDAATHVHHKMARVAPKMHKKRVERAAFVVLKMPDIPAMLVELAFISNPQEEKLLRSSSHRQKLANAIYDGLHVYFKDNPPDGTLFASQRKKPTHYTIKSGDTLSGIASRFNLSIAELKQLNKLNGDDIRIGQRLKLTR</sequence>
<dbReference type="EMBL" id="CP133548">
    <property type="protein sequence ID" value="WMS88991.1"/>
    <property type="molecule type" value="Genomic_DNA"/>
</dbReference>
<dbReference type="AlphaFoldDB" id="A0AA51X8H6"/>
<dbReference type="GO" id="GO:0008745">
    <property type="term" value="F:N-acetylmuramoyl-L-alanine amidase activity"/>
    <property type="evidence" value="ECO:0007669"/>
    <property type="project" value="UniProtKB-EC"/>
</dbReference>
<dbReference type="SUPFAM" id="SSF53187">
    <property type="entry name" value="Zn-dependent exopeptidases"/>
    <property type="match status" value="1"/>
</dbReference>
<name>A0AA51X8H6_9GAMM</name>
<dbReference type="Gene3D" id="3.10.350.10">
    <property type="entry name" value="LysM domain"/>
    <property type="match status" value="1"/>
</dbReference>
<dbReference type="GO" id="GO:0009253">
    <property type="term" value="P:peptidoglycan catabolic process"/>
    <property type="evidence" value="ECO:0007669"/>
    <property type="project" value="InterPro"/>
</dbReference>
<comment type="catalytic activity">
    <reaction evidence="1">
        <text>Hydrolyzes the link between N-acetylmuramoyl residues and L-amino acid residues in certain cell-wall glycopeptides.</text>
        <dbReference type="EC" id="3.5.1.28"/>
    </reaction>
</comment>
<dbReference type="SMART" id="SM00646">
    <property type="entry name" value="Ami_3"/>
    <property type="match status" value="1"/>
</dbReference>
<dbReference type="InterPro" id="IPR050695">
    <property type="entry name" value="N-acetylmuramoyl_amidase_3"/>
</dbReference>
<keyword evidence="12" id="KW-1185">Reference proteome</keyword>
<dbReference type="Pfam" id="PF01520">
    <property type="entry name" value="Amidase_3"/>
    <property type="match status" value="1"/>
</dbReference>
<evidence type="ECO:0000256" key="5">
    <source>
        <dbReference type="ARBA" id="ARBA00022729"/>
    </source>
</evidence>
<dbReference type="RefSeq" id="WP_309204220.1">
    <property type="nucleotide sequence ID" value="NZ_CP133548.1"/>
</dbReference>
<evidence type="ECO:0000256" key="4">
    <source>
        <dbReference type="ARBA" id="ARBA00011901"/>
    </source>
</evidence>
<evidence type="ECO:0000313" key="11">
    <source>
        <dbReference type="EMBL" id="WMS88991.1"/>
    </source>
</evidence>
<evidence type="ECO:0000256" key="1">
    <source>
        <dbReference type="ARBA" id="ARBA00001561"/>
    </source>
</evidence>
<dbReference type="InterPro" id="IPR002508">
    <property type="entry name" value="MurNAc-LAA_cat"/>
</dbReference>
<feature type="domain" description="LysM" evidence="10">
    <location>
        <begin position="385"/>
        <end position="428"/>
    </location>
</feature>
<dbReference type="PROSITE" id="PS51782">
    <property type="entry name" value="LYSM"/>
    <property type="match status" value="1"/>
</dbReference>
<evidence type="ECO:0000259" key="10">
    <source>
        <dbReference type="PROSITE" id="PS51782"/>
    </source>
</evidence>
<comment type="subcellular location">
    <subcellularLocation>
        <location evidence="2">Periplasm</location>
    </subcellularLocation>
</comment>
<dbReference type="PANTHER" id="PTHR30404">
    <property type="entry name" value="N-ACETYLMURAMOYL-L-ALANINE AMIDASE"/>
    <property type="match status" value="1"/>
</dbReference>
<evidence type="ECO:0000256" key="7">
    <source>
        <dbReference type="ARBA" id="ARBA00022801"/>
    </source>
</evidence>
<dbReference type="CDD" id="cd02696">
    <property type="entry name" value="MurNAc-LAA"/>
    <property type="match status" value="1"/>
</dbReference>
<reference evidence="11 12" key="1">
    <citation type="submission" date="2023-08" db="EMBL/GenBank/DDBJ databases">
        <title>Pleionea litopenaei sp. nov., isolated from stomach of juvenile Litopenaeus vannamei.</title>
        <authorList>
            <person name="Rho A.M."/>
            <person name="Hwang C.Y."/>
        </authorList>
    </citation>
    <scope>NUCLEOTIDE SEQUENCE [LARGE SCALE GENOMIC DNA]</scope>
    <source>
        <strain evidence="11 12">HL-JVS1</strain>
    </source>
</reference>
<dbReference type="Gene3D" id="2.60.40.3500">
    <property type="match status" value="1"/>
</dbReference>
<gene>
    <name evidence="11" type="ORF">Q9312_08760</name>
</gene>
<dbReference type="InterPro" id="IPR021731">
    <property type="entry name" value="AMIN_dom"/>
</dbReference>
<keyword evidence="5" id="KW-0732">Signal</keyword>
<comment type="similarity">
    <text evidence="3">Belongs to the N-acetylmuramoyl-L-alanine amidase 3 family.</text>
</comment>
<dbReference type="CDD" id="cd00118">
    <property type="entry name" value="LysM"/>
    <property type="match status" value="1"/>
</dbReference>
<evidence type="ECO:0000256" key="6">
    <source>
        <dbReference type="ARBA" id="ARBA00022764"/>
    </source>
</evidence>
<dbReference type="Pfam" id="PF01476">
    <property type="entry name" value="LysM"/>
    <property type="match status" value="1"/>
</dbReference>
<organism evidence="11 12">
    <name type="scientific">Pleionea litopenaei</name>
    <dbReference type="NCBI Taxonomy" id="3070815"/>
    <lineage>
        <taxon>Bacteria</taxon>
        <taxon>Pseudomonadati</taxon>
        <taxon>Pseudomonadota</taxon>
        <taxon>Gammaproteobacteria</taxon>
        <taxon>Oceanospirillales</taxon>
        <taxon>Pleioneaceae</taxon>
        <taxon>Pleionea</taxon>
    </lineage>
</organism>
<dbReference type="KEGG" id="plei:Q9312_08760"/>
<dbReference type="GO" id="GO:0030288">
    <property type="term" value="C:outer membrane-bounded periplasmic space"/>
    <property type="evidence" value="ECO:0007669"/>
    <property type="project" value="TreeGrafter"/>
</dbReference>
<dbReference type="Proteomes" id="UP001239782">
    <property type="component" value="Chromosome"/>
</dbReference>
<dbReference type="InterPro" id="IPR036779">
    <property type="entry name" value="LysM_dom_sf"/>
</dbReference>
<dbReference type="GO" id="GO:0071555">
    <property type="term" value="P:cell wall organization"/>
    <property type="evidence" value="ECO:0007669"/>
    <property type="project" value="UniProtKB-KW"/>
</dbReference>
<dbReference type="EC" id="3.5.1.28" evidence="4"/>
<evidence type="ECO:0000256" key="3">
    <source>
        <dbReference type="ARBA" id="ARBA00010860"/>
    </source>
</evidence>
<keyword evidence="8" id="KW-0961">Cell wall biogenesis/degradation</keyword>
<dbReference type="SMART" id="SM00257">
    <property type="entry name" value="LysM"/>
    <property type="match status" value="1"/>
</dbReference>
<evidence type="ECO:0000313" key="12">
    <source>
        <dbReference type="Proteomes" id="UP001239782"/>
    </source>
</evidence>
<accession>A0AA51X8H6</accession>
<evidence type="ECO:0000256" key="8">
    <source>
        <dbReference type="ARBA" id="ARBA00023316"/>
    </source>
</evidence>